<keyword evidence="1" id="KW-1133">Transmembrane helix</keyword>
<evidence type="ECO:0000259" key="2">
    <source>
        <dbReference type="Pfam" id="PF02517"/>
    </source>
</evidence>
<dbReference type="AlphaFoldDB" id="A0A2W4QSR6"/>
<accession>A0A2W4QSR6</accession>
<keyword evidence="1" id="KW-0812">Transmembrane</keyword>
<dbReference type="GO" id="GO:0006508">
    <property type="term" value="P:proteolysis"/>
    <property type="evidence" value="ECO:0007669"/>
    <property type="project" value="UniProtKB-KW"/>
</dbReference>
<evidence type="ECO:0000313" key="3">
    <source>
        <dbReference type="EMBL" id="PZN74196.1"/>
    </source>
</evidence>
<dbReference type="GO" id="GO:0080120">
    <property type="term" value="P:CAAX-box protein maturation"/>
    <property type="evidence" value="ECO:0007669"/>
    <property type="project" value="UniProtKB-ARBA"/>
</dbReference>
<dbReference type="EMBL" id="QJPH01000434">
    <property type="protein sequence ID" value="PZN74196.1"/>
    <property type="molecule type" value="Genomic_DNA"/>
</dbReference>
<keyword evidence="3" id="KW-0645">Protease</keyword>
<dbReference type="Pfam" id="PF02517">
    <property type="entry name" value="Rce1-like"/>
    <property type="match status" value="1"/>
</dbReference>
<feature type="domain" description="CAAX prenyl protease 2/Lysostaphin resistance protein A-like" evidence="2">
    <location>
        <begin position="3"/>
        <end position="51"/>
    </location>
</feature>
<dbReference type="InterPro" id="IPR003675">
    <property type="entry name" value="Rce1/LyrA-like_dom"/>
</dbReference>
<evidence type="ECO:0000256" key="1">
    <source>
        <dbReference type="SAM" id="Phobius"/>
    </source>
</evidence>
<keyword evidence="3" id="KW-0378">Hydrolase</keyword>
<name>A0A2W4QSR6_9GAMM</name>
<evidence type="ECO:0000313" key="4">
    <source>
        <dbReference type="Proteomes" id="UP000249396"/>
    </source>
</evidence>
<gene>
    <name evidence="3" type="ORF">DM484_21705</name>
</gene>
<feature type="transmembrane region" description="Helical" evidence="1">
    <location>
        <begin position="41"/>
        <end position="60"/>
    </location>
</feature>
<keyword evidence="1" id="KW-0472">Membrane</keyword>
<feature type="non-terminal residue" evidence="3">
    <location>
        <position position="1"/>
    </location>
</feature>
<proteinExistence type="predicted"/>
<comment type="caution">
    <text evidence="3">The sequence shown here is derived from an EMBL/GenBank/DDBJ whole genome shotgun (WGS) entry which is preliminary data.</text>
</comment>
<protein>
    <submittedName>
        <fullName evidence="3">Exosortase E/protease, VPEID-CTERM system</fullName>
    </submittedName>
</protein>
<dbReference type="GO" id="GO:0004175">
    <property type="term" value="F:endopeptidase activity"/>
    <property type="evidence" value="ECO:0007669"/>
    <property type="project" value="UniProtKB-ARBA"/>
</dbReference>
<organism evidence="3 4">
    <name type="scientific">Candidatus Methylumidiphilus alinenensis</name>
    <dbReference type="NCBI Taxonomy" id="2202197"/>
    <lineage>
        <taxon>Bacteria</taxon>
        <taxon>Pseudomonadati</taxon>
        <taxon>Pseudomonadota</taxon>
        <taxon>Gammaproteobacteria</taxon>
        <taxon>Methylococcales</taxon>
        <taxon>Candidatus Methylumidiphilus</taxon>
    </lineage>
</organism>
<dbReference type="Proteomes" id="UP000249396">
    <property type="component" value="Unassembled WGS sequence"/>
</dbReference>
<sequence length="66" mass="7016">FLSFCLSSLAFGLLHGRWLAGTLAGMALAGALYRRGKLGDAIMAHLVANALIALSVLGWGKWTLWS</sequence>
<reference evidence="3 4" key="1">
    <citation type="journal article" date="2018" name="Aquat. Microb. Ecol.">
        <title>Gammaproteobacterial methanotrophs dominate.</title>
        <authorList>
            <person name="Rissanen A.J."/>
            <person name="Saarenheimo J."/>
            <person name="Tiirola M."/>
            <person name="Peura S."/>
            <person name="Aalto S.L."/>
            <person name="Karvinen A."/>
            <person name="Nykanen H."/>
        </authorList>
    </citation>
    <scope>NUCLEOTIDE SEQUENCE [LARGE SCALE GENOMIC DNA]</scope>
    <source>
        <strain evidence="3">AMbin10</strain>
    </source>
</reference>